<feature type="transmembrane region" description="Helical" evidence="2">
    <location>
        <begin position="12"/>
        <end position="34"/>
    </location>
</feature>
<dbReference type="Pfam" id="PF06477">
    <property type="entry name" value="DUF1091"/>
    <property type="match status" value="1"/>
</dbReference>
<dbReference type="InterPro" id="IPR010512">
    <property type="entry name" value="DUF1091"/>
</dbReference>
<dbReference type="PANTHER" id="PTHR21112:SF10">
    <property type="entry name" value="CHEMOSENSORY PROTEIN A 87A"/>
    <property type="match status" value="1"/>
</dbReference>
<dbReference type="Proteomes" id="UP001200034">
    <property type="component" value="Unassembled WGS sequence"/>
</dbReference>
<feature type="non-terminal residue" evidence="3">
    <location>
        <position position="1"/>
    </location>
</feature>
<organism evidence="3 4">
    <name type="scientific">Drosophila rubida</name>
    <dbReference type="NCBI Taxonomy" id="30044"/>
    <lineage>
        <taxon>Eukaryota</taxon>
        <taxon>Metazoa</taxon>
        <taxon>Ecdysozoa</taxon>
        <taxon>Arthropoda</taxon>
        <taxon>Hexapoda</taxon>
        <taxon>Insecta</taxon>
        <taxon>Pterygota</taxon>
        <taxon>Neoptera</taxon>
        <taxon>Endopterygota</taxon>
        <taxon>Diptera</taxon>
        <taxon>Brachycera</taxon>
        <taxon>Muscomorpha</taxon>
        <taxon>Ephydroidea</taxon>
        <taxon>Drosophilidae</taxon>
        <taxon>Drosophila</taxon>
    </lineage>
</organism>
<name>A0AAD4JU05_9MUSC</name>
<protein>
    <submittedName>
        <fullName evidence="3">Uncharacterized protein</fullName>
    </submittedName>
</protein>
<dbReference type="PANTHER" id="PTHR21112">
    <property type="entry name" value="CHEMOSENSORY PROTEIN A 29A-RELATED"/>
    <property type="match status" value="1"/>
</dbReference>
<evidence type="ECO:0000256" key="2">
    <source>
        <dbReference type="SAM" id="Phobius"/>
    </source>
</evidence>
<gene>
    <name evidence="3" type="ORF">KR093_007986</name>
</gene>
<sequence>AANVCATTQLSIKMLCGAICCLPLLLLSVVLVAAEHDFKLKLHKLEKIKEDERDFESRLDIIKHEDSVKINGELKQRVTLDNDWKVIITIFHKTKHDEEYKESQENLHIGVCDFLASIYKRFLYEKLKDYSNAPHPDTCPLPPEHYHLKDYPFESHKMLKLLRVGHYRIIGKLEKDDEVKIEYLLEFEVEYE</sequence>
<evidence type="ECO:0000256" key="1">
    <source>
        <dbReference type="ARBA" id="ARBA00022729"/>
    </source>
</evidence>
<evidence type="ECO:0000313" key="4">
    <source>
        <dbReference type="Proteomes" id="UP001200034"/>
    </source>
</evidence>
<dbReference type="InterPro" id="IPR036846">
    <property type="entry name" value="GM2-AP_sf"/>
</dbReference>
<dbReference type="EMBL" id="JAJJHW010003409">
    <property type="protein sequence ID" value="KAH8359642.1"/>
    <property type="molecule type" value="Genomic_DNA"/>
</dbReference>
<dbReference type="Gene3D" id="2.70.220.10">
    <property type="entry name" value="Ganglioside GM2 activator"/>
    <property type="match status" value="1"/>
</dbReference>
<keyword evidence="1" id="KW-0732">Signal</keyword>
<proteinExistence type="predicted"/>
<keyword evidence="4" id="KW-1185">Reference proteome</keyword>
<accession>A0AAD4JU05</accession>
<dbReference type="SMART" id="SM00697">
    <property type="entry name" value="DM8"/>
    <property type="match status" value="1"/>
</dbReference>
<reference evidence="3" key="1">
    <citation type="journal article" date="2021" name="Mol. Ecol. Resour.">
        <title>Phylogenomic analyses of the genus Drosophila reveals genomic signals of climate adaptation.</title>
        <authorList>
            <person name="Li F."/>
            <person name="Rane R.V."/>
            <person name="Luria V."/>
            <person name="Xiong Z."/>
            <person name="Chen J."/>
            <person name="Li Z."/>
            <person name="Catullo R.A."/>
            <person name="Griffin P.C."/>
            <person name="Schiffer M."/>
            <person name="Pearce S."/>
            <person name="Lee S.F."/>
            <person name="McElroy K."/>
            <person name="Stocker A."/>
            <person name="Shirriffs J."/>
            <person name="Cockerell F."/>
            <person name="Coppin C."/>
            <person name="Sgro C.M."/>
            <person name="Karger A."/>
            <person name="Cain J.W."/>
            <person name="Weber J.A."/>
            <person name="Santpere G."/>
            <person name="Kirschner M.W."/>
            <person name="Hoffmann A.A."/>
            <person name="Oakeshott J.G."/>
            <person name="Zhang G."/>
        </authorList>
    </citation>
    <scope>NUCLEOTIDE SEQUENCE</scope>
    <source>
        <strain evidence="3">BGI-SZ-2011g</strain>
    </source>
</reference>
<keyword evidence="2" id="KW-1133">Transmembrane helix</keyword>
<evidence type="ECO:0000313" key="3">
    <source>
        <dbReference type="EMBL" id="KAH8359642.1"/>
    </source>
</evidence>
<comment type="caution">
    <text evidence="3">The sequence shown here is derived from an EMBL/GenBank/DDBJ whole genome shotgun (WGS) entry which is preliminary data.</text>
</comment>
<dbReference type="AlphaFoldDB" id="A0AAD4JU05"/>
<keyword evidence="2" id="KW-0812">Transmembrane</keyword>
<keyword evidence="2" id="KW-0472">Membrane</keyword>